<evidence type="ECO:0000256" key="19">
    <source>
        <dbReference type="ARBA" id="ARBA00075943"/>
    </source>
</evidence>
<evidence type="ECO:0000256" key="8">
    <source>
        <dbReference type="ARBA" id="ARBA00023015"/>
    </source>
</evidence>
<proteinExistence type="predicted"/>
<feature type="compositionally biased region" description="Low complexity" evidence="20">
    <location>
        <begin position="1266"/>
        <end position="1288"/>
    </location>
</feature>
<comment type="caution">
    <text evidence="24">The sequence shown here is derived from an EMBL/GenBank/DDBJ whole genome shotgun (WGS) entry which is preliminary data.</text>
</comment>
<feature type="region of interest" description="Disordered" evidence="20">
    <location>
        <begin position="1119"/>
        <end position="1207"/>
    </location>
</feature>
<feature type="compositionally biased region" description="Basic and acidic residues" evidence="20">
    <location>
        <begin position="995"/>
        <end position="1011"/>
    </location>
</feature>
<evidence type="ECO:0000259" key="21">
    <source>
        <dbReference type="PROSITE" id="PS50200"/>
    </source>
</evidence>
<dbReference type="SMART" id="SM00513">
    <property type="entry name" value="SAP"/>
    <property type="match status" value="1"/>
</dbReference>
<evidence type="ECO:0000256" key="20">
    <source>
        <dbReference type="SAM" id="MobiDB-lite"/>
    </source>
</evidence>
<comment type="subunit">
    <text evidence="15">Interacts with Ras family members that have been activated by GTP binding. Interacts with HRAS, RAP1A, RAP2, RRAS, RAF1 and RRAS2. Interacts with MYH9 and ARHGAP29.</text>
</comment>
<evidence type="ECO:0000256" key="3">
    <source>
        <dbReference type="ARBA" id="ARBA00004556"/>
    </source>
</evidence>
<reference evidence="24 25" key="1">
    <citation type="submission" date="2020-12" db="EMBL/GenBank/DDBJ databases">
        <title>De novo assembly of Tibetan sheep genome.</title>
        <authorList>
            <person name="Li X."/>
        </authorList>
    </citation>
    <scope>NUCLEOTIDE SEQUENCE [LARGE SCALE GENOMIC DNA]</scope>
    <source>
        <tissue evidence="24">Heart</tissue>
    </source>
</reference>
<evidence type="ECO:0000256" key="17">
    <source>
        <dbReference type="ARBA" id="ARBA00069245"/>
    </source>
</evidence>
<keyword evidence="7" id="KW-0037">Angiogenesis</keyword>
<dbReference type="SMART" id="SM00314">
    <property type="entry name" value="RA"/>
    <property type="match status" value="1"/>
</dbReference>
<comment type="subunit">
    <text evidence="16">Interacts with MEF2C.</text>
</comment>
<dbReference type="SUPFAM" id="SSF49879">
    <property type="entry name" value="SMAD/FHA domain"/>
    <property type="match status" value="1"/>
</dbReference>
<comment type="subcellular location">
    <subcellularLocation>
        <location evidence="3">Cytoplasm</location>
        <location evidence="3">Perinuclear region</location>
    </subcellularLocation>
    <subcellularLocation>
        <location evidence="2">Golgi apparatus</location>
        <location evidence="2">Golgi stack</location>
    </subcellularLocation>
    <subcellularLocation>
        <location evidence="1">Nucleus</location>
    </subcellularLocation>
</comment>
<evidence type="ECO:0000256" key="1">
    <source>
        <dbReference type="ARBA" id="ARBA00004123"/>
    </source>
</evidence>
<dbReference type="SUPFAM" id="SSF54236">
    <property type="entry name" value="Ubiquitin-like"/>
    <property type="match status" value="1"/>
</dbReference>
<keyword evidence="8" id="KW-0805">Transcription regulation</keyword>
<feature type="domain" description="Dilute" evidence="23">
    <location>
        <begin position="637"/>
        <end position="897"/>
    </location>
</feature>
<dbReference type="CDD" id="cd17116">
    <property type="entry name" value="RA_Radil_like"/>
    <property type="match status" value="1"/>
</dbReference>
<dbReference type="FunFam" id="2.60.200.20:FF:000036">
    <property type="entry name" value="Ras interacting protein 1"/>
    <property type="match status" value="1"/>
</dbReference>
<dbReference type="InterPro" id="IPR002710">
    <property type="entry name" value="Dilute_dom"/>
</dbReference>
<dbReference type="GO" id="GO:0007165">
    <property type="term" value="P:signal transduction"/>
    <property type="evidence" value="ECO:0007669"/>
    <property type="project" value="InterPro"/>
</dbReference>
<sequence>MLSGERKEGGSPRFGKLHLPVGLWINSPRKQLAKLGRRWPSAASVKSSSSDTGSRSSEPLPPPPPHVELRRVGAVKAAGGASGSRAKRISQLFRGSGTGTTGSGGAGGPGTPGAAQRWASEKKLPELAAGVAPEPPLATRATAPPGVLKIFGAGLASGANYKSVLATARSTARELVAEALERYGLAGSPGSGPGESSCVDAFALCDALGRPAAGAVGSGEWRAEHLRVLGDSERPLLVQELWRARPGWARRFELRGREEARRLEQEAFGAADSDGTGAPSWRPQKNRSRAASGGAALASPGPGSGSGTPAGSGGKERSENLSLRRSVSELSLQGRRRRQQERRQQALSMAPGAADAQIGPVDPGDFDQLTQCLIQAPSNRPYFLLLQGYQDAQDFVVYVMTREQHVFGRGGNSSARGGSPAPYVDTFLNAPDILPRHCTVRAGPEPPAMVRPSRGAPVTHNGCLLLREAELHPGDLLGLGEHFLFMYKDPRAGGSGPARPPWLPARPGATPPGPGWAFSCRLCGRGLQERGEALAAYLDGRELVLRFRPREEEALLGEIVRTAAAGAGDLPPLGPATLLALCVQHSARELELGHLPRLLCRLARLIKETVWEKIKEIGDRQPENHPEGVPEVPLTPETVSVELRPLMLWMANTTELLSFVQEKVLEMEKEADQEDPQLCNDLELCDEAMALLDEVIMCTFQQSVYYLTKTLYSTLPALLDSNPFTAGAELPGPGAELGAMPPGLRPTLGVFQAALELTSQCELHPDLVSQTFGYLFFFSNASLLNSLMERGQGRPFYQWSRAVQIRTNLDLVLDWLQGAGLGDIATEFFRKLSIAVNLLCVPRTSLLKASWSSLRTDHPTLTPAQLHHLLSHYQLGPGRGPPPAWDPPPAERDAVDTVQVPIPALAMTLAASSQRSQIIRSKFRSVLQLRIHRRYQDPTLSGSFTASPVLDPDPWISAADPALALAPASALGPAPFLFNPEVLLPEPKPYPWRSLKKESPKTSQHWREPKPKGNLTYHQYIPPEPRQGCRADPQVEGSPLDPPGPPLWEGTASQQPPPRMKPTPLTPSPPGVPSPSTLPHKLELQTLKLEELTVSELRQQLRLRGLPVSGTKSMLLERMRGGAPPRERPKARREDSAAGAPWPRFRPKTLGAARSACSFKLSPTSHSPRASETLVTASASAPVPVATTAQAPTPTPAPVPVSSSAPASTALTLEEELQEAIRRAQLLPHRGIDDILEDQVEPEDPLPAIPLDFPGSFDMLSPSPDSEGLSSVFSSSLPSPTNSPSPSLRGPTDSLDWLEALSGGPSLGCGPPAPSIFSADLSDSSGTRLWDLLEDPW</sequence>
<comment type="function">
    <text evidence="13">Transcriptional coactivator. Stimulates the transcriptional activity of MEF2C. Stimulates MYOD1 activity in part via MEF2, resulting in an enhancement of skeletal muscle differentiation.</text>
</comment>
<dbReference type="PANTHER" id="PTHR16027">
    <property type="entry name" value="DILUTE DOMAIN-CONTAINING PROTEIN YPR089W"/>
    <property type="match status" value="1"/>
</dbReference>
<feature type="domain" description="SAP" evidence="22">
    <location>
        <begin position="1089"/>
        <end position="1123"/>
    </location>
</feature>
<evidence type="ECO:0000256" key="13">
    <source>
        <dbReference type="ARBA" id="ARBA00057766"/>
    </source>
</evidence>
<feature type="compositionally biased region" description="Low complexity" evidence="20">
    <location>
        <begin position="289"/>
        <end position="301"/>
    </location>
</feature>
<evidence type="ECO:0000256" key="5">
    <source>
        <dbReference type="ARBA" id="ARBA00022490"/>
    </source>
</evidence>
<dbReference type="Pfam" id="PF00788">
    <property type="entry name" value="RA"/>
    <property type="match status" value="1"/>
</dbReference>
<feature type="compositionally biased region" description="Polar residues" evidence="20">
    <location>
        <begin position="1161"/>
        <end position="1174"/>
    </location>
</feature>
<evidence type="ECO:0000256" key="10">
    <source>
        <dbReference type="ARBA" id="ARBA00023159"/>
    </source>
</evidence>
<evidence type="ECO:0000256" key="7">
    <source>
        <dbReference type="ARBA" id="ARBA00022657"/>
    </source>
</evidence>
<dbReference type="GO" id="GO:0048471">
    <property type="term" value="C:perinuclear region of cytoplasm"/>
    <property type="evidence" value="ECO:0007669"/>
    <property type="project" value="UniProtKB-SubCell"/>
</dbReference>
<feature type="compositionally biased region" description="Gly residues" evidence="20">
    <location>
        <begin position="302"/>
        <end position="313"/>
    </location>
</feature>
<keyword evidence="9" id="KW-0333">Golgi apparatus</keyword>
<dbReference type="Gene3D" id="3.10.20.90">
    <property type="entry name" value="Phosphatidylinositol 3-kinase Catalytic Subunit, Chain A, domain 1"/>
    <property type="match status" value="1"/>
</dbReference>
<feature type="compositionally biased region" description="Low complexity" evidence="20">
    <location>
        <begin position="1300"/>
        <end position="1310"/>
    </location>
</feature>
<dbReference type="InterPro" id="IPR052072">
    <property type="entry name" value="Vascular_dev_regulator"/>
</dbReference>
<keyword evidence="12" id="KW-0539">Nucleus</keyword>
<dbReference type="InterPro" id="IPR008984">
    <property type="entry name" value="SMAD_FHA_dom_sf"/>
</dbReference>
<feature type="compositionally biased region" description="Low complexity" evidence="20">
    <location>
        <begin position="320"/>
        <end position="333"/>
    </location>
</feature>
<evidence type="ECO:0000256" key="9">
    <source>
        <dbReference type="ARBA" id="ARBA00023034"/>
    </source>
</evidence>
<feature type="region of interest" description="Disordered" evidence="20">
    <location>
        <begin position="1"/>
        <end position="22"/>
    </location>
</feature>
<comment type="function">
    <text evidence="14">Required for the proper formation of vascular structures that develop via both vasculogenesis and angiogenesis. Acts as a critical and vascular-specific regulator of GTPase signaling, cell architecture, and adhesion, which is essential for endothelial cell morphogenesis and blood vessel tubulogenesis. Regulates the activity of Rho GTPases in part by recruiting ARHGAP29 and suppressing RhoA signaling and dampening ROCK and MYH9 activities in endothelial cells. May act as effector for Golgi-bound HRAS and other Ras-like proteins. May promote HRAS-mediated transformation. Negative regulator of amino acid starvation-induced autophagy.</text>
</comment>
<dbReference type="InterPro" id="IPR003034">
    <property type="entry name" value="SAP_dom"/>
</dbReference>
<gene>
    <name evidence="24" type="ORF">JEQ12_005518</name>
</gene>
<feature type="region of interest" description="Disordered" evidence="20">
    <location>
        <begin position="1243"/>
        <end position="1323"/>
    </location>
</feature>
<keyword evidence="5" id="KW-0963">Cytoplasm</keyword>
<dbReference type="InterPro" id="IPR037983">
    <property type="entry name" value="CBD_Rasip1/Radil"/>
</dbReference>
<dbReference type="FunFam" id="3.10.20.90:FF:000257">
    <property type="entry name" value="Ras interacting protein 1"/>
    <property type="match status" value="1"/>
</dbReference>
<dbReference type="Pfam" id="PF01843">
    <property type="entry name" value="DIL"/>
    <property type="match status" value="1"/>
</dbReference>
<dbReference type="PROSITE" id="PS50800">
    <property type="entry name" value="SAP"/>
    <property type="match status" value="1"/>
</dbReference>
<organism evidence="24 25">
    <name type="scientific">Ovis aries</name>
    <name type="common">Sheep</name>
    <dbReference type="NCBI Taxonomy" id="9940"/>
    <lineage>
        <taxon>Eukaryota</taxon>
        <taxon>Metazoa</taxon>
        <taxon>Chordata</taxon>
        <taxon>Craniata</taxon>
        <taxon>Vertebrata</taxon>
        <taxon>Euteleostomi</taxon>
        <taxon>Mammalia</taxon>
        <taxon>Eutheria</taxon>
        <taxon>Laurasiatheria</taxon>
        <taxon>Artiodactyla</taxon>
        <taxon>Ruminantia</taxon>
        <taxon>Pecora</taxon>
        <taxon>Bovidae</taxon>
        <taxon>Caprinae</taxon>
        <taxon>Ovis</taxon>
    </lineage>
</organism>
<dbReference type="SMART" id="SM01132">
    <property type="entry name" value="DIL"/>
    <property type="match status" value="1"/>
</dbReference>
<protein>
    <recommendedName>
        <fullName evidence="18">MEF2-activating motif and SAP domain-containing transcriptional regulator</fullName>
    </recommendedName>
    <alternativeName>
        <fullName evidence="19">MEF2-activating SAP transcriptional regulatory protein</fullName>
    </alternativeName>
    <alternativeName>
        <fullName evidence="17">Ras-interacting protein 1</fullName>
    </alternativeName>
</protein>
<dbReference type="SUPFAM" id="SSF68906">
    <property type="entry name" value="SAP domain"/>
    <property type="match status" value="1"/>
</dbReference>
<evidence type="ECO:0000256" key="11">
    <source>
        <dbReference type="ARBA" id="ARBA00023163"/>
    </source>
</evidence>
<keyword evidence="4" id="KW-0488">Methylation</keyword>
<dbReference type="CDD" id="cd15472">
    <property type="entry name" value="Myo5p-like_CBD_Rasip1"/>
    <property type="match status" value="1"/>
</dbReference>
<dbReference type="InterPro" id="IPR029071">
    <property type="entry name" value="Ubiquitin-like_domsf"/>
</dbReference>
<dbReference type="GO" id="GO:0051020">
    <property type="term" value="F:GTPase binding"/>
    <property type="evidence" value="ECO:0007669"/>
    <property type="project" value="TreeGrafter"/>
</dbReference>
<dbReference type="Gene3D" id="1.10.720.30">
    <property type="entry name" value="SAP domain"/>
    <property type="match status" value="1"/>
</dbReference>
<evidence type="ECO:0000256" key="6">
    <source>
        <dbReference type="ARBA" id="ARBA00022553"/>
    </source>
</evidence>
<keyword evidence="6" id="KW-0597">Phosphoprotein</keyword>
<evidence type="ECO:0000313" key="25">
    <source>
        <dbReference type="Proteomes" id="UP000664991"/>
    </source>
</evidence>
<dbReference type="GO" id="GO:0005634">
    <property type="term" value="C:nucleus"/>
    <property type="evidence" value="ECO:0007669"/>
    <property type="project" value="UniProtKB-SubCell"/>
</dbReference>
<feature type="compositionally biased region" description="Gly residues" evidence="20">
    <location>
        <begin position="96"/>
        <end position="111"/>
    </location>
</feature>
<dbReference type="PROSITE" id="PS51126">
    <property type="entry name" value="DILUTE"/>
    <property type="match status" value="1"/>
</dbReference>
<dbReference type="EMBL" id="JAEMGP010000014">
    <property type="protein sequence ID" value="KAG5200984.1"/>
    <property type="molecule type" value="Genomic_DNA"/>
</dbReference>
<dbReference type="PANTHER" id="PTHR16027:SF4">
    <property type="entry name" value="RAS-INTERACTING PROTEIN 1"/>
    <property type="match status" value="1"/>
</dbReference>
<feature type="region of interest" description="Disordered" evidence="20">
    <location>
        <begin position="267"/>
        <end position="359"/>
    </location>
</feature>
<dbReference type="CDD" id="cd22734">
    <property type="entry name" value="FHA_RAIN"/>
    <property type="match status" value="1"/>
</dbReference>
<dbReference type="Pfam" id="PF02037">
    <property type="entry name" value="SAP"/>
    <property type="match status" value="1"/>
</dbReference>
<evidence type="ECO:0000256" key="2">
    <source>
        <dbReference type="ARBA" id="ARBA00004348"/>
    </source>
</evidence>
<evidence type="ECO:0000256" key="12">
    <source>
        <dbReference type="ARBA" id="ARBA00023242"/>
    </source>
</evidence>
<evidence type="ECO:0000256" key="18">
    <source>
        <dbReference type="ARBA" id="ARBA00073667"/>
    </source>
</evidence>
<feature type="compositionally biased region" description="Low complexity" evidence="20">
    <location>
        <begin position="41"/>
        <end position="57"/>
    </location>
</feature>
<feature type="compositionally biased region" description="Basic and acidic residues" evidence="20">
    <location>
        <begin position="1"/>
        <end position="10"/>
    </location>
</feature>
<dbReference type="FunFam" id="1.10.720.30:FF:000016">
    <property type="entry name" value="MEF2-activating motif and SAP domain-containing transcriptional regulator isoform X2"/>
    <property type="match status" value="1"/>
</dbReference>
<feature type="compositionally biased region" description="Low complexity" evidence="20">
    <location>
        <begin position="1175"/>
        <end position="1192"/>
    </location>
</feature>
<keyword evidence="10" id="KW-0010">Activator</keyword>
<dbReference type="GO" id="GO:0005795">
    <property type="term" value="C:Golgi stack"/>
    <property type="evidence" value="ECO:0007669"/>
    <property type="project" value="UniProtKB-SubCell"/>
</dbReference>
<dbReference type="PROSITE" id="PS50200">
    <property type="entry name" value="RA"/>
    <property type="match status" value="1"/>
</dbReference>
<feature type="region of interest" description="Disordered" evidence="20">
    <location>
        <begin position="992"/>
        <end position="1079"/>
    </location>
</feature>
<evidence type="ECO:0000256" key="14">
    <source>
        <dbReference type="ARBA" id="ARBA00060096"/>
    </source>
</evidence>
<dbReference type="GO" id="GO:0035024">
    <property type="term" value="P:negative regulation of Rho protein signal transduction"/>
    <property type="evidence" value="ECO:0007669"/>
    <property type="project" value="TreeGrafter"/>
</dbReference>
<evidence type="ECO:0000256" key="16">
    <source>
        <dbReference type="ARBA" id="ARBA00065542"/>
    </source>
</evidence>
<accession>A0A836CVX7</accession>
<dbReference type="Gene3D" id="2.60.200.20">
    <property type="match status" value="1"/>
</dbReference>
<dbReference type="InterPro" id="IPR036361">
    <property type="entry name" value="SAP_dom_sf"/>
</dbReference>
<evidence type="ECO:0000259" key="23">
    <source>
        <dbReference type="PROSITE" id="PS51126"/>
    </source>
</evidence>
<dbReference type="Proteomes" id="UP000664991">
    <property type="component" value="Chromosome 14"/>
</dbReference>
<dbReference type="InterPro" id="IPR000159">
    <property type="entry name" value="RA_dom"/>
</dbReference>
<evidence type="ECO:0000256" key="15">
    <source>
        <dbReference type="ARBA" id="ARBA00062233"/>
    </source>
</evidence>
<dbReference type="GO" id="GO:0001525">
    <property type="term" value="P:angiogenesis"/>
    <property type="evidence" value="ECO:0007669"/>
    <property type="project" value="UniProtKB-KW"/>
</dbReference>
<evidence type="ECO:0000313" key="24">
    <source>
        <dbReference type="EMBL" id="KAG5200984.1"/>
    </source>
</evidence>
<feature type="domain" description="Ras-associating" evidence="21">
    <location>
        <begin position="144"/>
        <end position="259"/>
    </location>
</feature>
<evidence type="ECO:0000256" key="4">
    <source>
        <dbReference type="ARBA" id="ARBA00022481"/>
    </source>
</evidence>
<evidence type="ECO:0000259" key="22">
    <source>
        <dbReference type="PROSITE" id="PS50800"/>
    </source>
</evidence>
<feature type="compositionally biased region" description="Basic and acidic residues" evidence="20">
    <location>
        <begin position="1119"/>
        <end position="1136"/>
    </location>
</feature>
<name>A0A836CVX7_SHEEP</name>
<feature type="compositionally biased region" description="Pro residues" evidence="20">
    <location>
        <begin position="1055"/>
        <end position="1073"/>
    </location>
</feature>
<feature type="region of interest" description="Disordered" evidence="20">
    <location>
        <begin position="34"/>
        <end position="119"/>
    </location>
</feature>
<keyword evidence="11" id="KW-0804">Transcription</keyword>
<dbReference type="GO" id="GO:0005911">
    <property type="term" value="C:cell-cell junction"/>
    <property type="evidence" value="ECO:0007669"/>
    <property type="project" value="TreeGrafter"/>
</dbReference>